<accession>A0A5C7GL14</accession>
<sequence length="619" mass="70178">MLIMKTLKRLPALILLSILIIALSCNTKAEAIHTENWGEANNKPVYLYTLTNKNGTQAKLTNYGAILTSLLIPDKDNNFTDVVLGFDNLDQYVADNPCFGATIGRFANRIRNGQFKIDSTTYNIVKNADKHHIHGALEFNRAVWDGSTFTNESGIGVVFKYLSKDGSMGFPGNLDVTVTYTLTNNNDLKIDFEATTDKTTHVNLTHHSYFNLAGTDKLIYDHKIKIDADNITTIDEDIVPTGEMELVKNTDKDLTSYTRIRDHIGKFKNNGYHFCYVFNKDLKEAKKVIEVIEPESGRTMAVTATQPSVQFYSGNAISEKIIGKYGVNYKPHSAFCLETQHLPNTPNLPNFPTTLLKPNETYKEHVIYSFGITSEEASTKPKKKKRPIALENGKFFESDGRKMLYGGKDSIQHFDISNSSLKDGQFHYGIGREKFPALLNPEFITIKQADTIWEDNSRFLLAHSGNDIKAYSVKDLTRHEVVNDVLNGQPIMAVYCILADLGAIYERNYGDTELTFALSGYTYFDNDVWDGLDGFVLWDRETESLWWPLIGKAVSGSLKDVKLLEMDKTNWKDITWKDIKTNYPNAQVLKSNQDFERPTKWTKLEDVTEIKNQFIQNDN</sequence>
<keyword evidence="6" id="KW-0119">Carbohydrate metabolism</keyword>
<dbReference type="InterPro" id="IPR008183">
    <property type="entry name" value="Aldose_1/G6P_1-epimerase"/>
</dbReference>
<evidence type="ECO:0000256" key="2">
    <source>
        <dbReference type="ARBA" id="ARBA00006206"/>
    </source>
</evidence>
<dbReference type="CDD" id="cd09019">
    <property type="entry name" value="galactose_mutarotase_like"/>
    <property type="match status" value="1"/>
</dbReference>
<feature type="chain" id="PRO_5022955538" evidence="7">
    <location>
        <begin position="30"/>
        <end position="619"/>
    </location>
</feature>
<evidence type="ECO:0000256" key="6">
    <source>
        <dbReference type="ARBA" id="ARBA00023277"/>
    </source>
</evidence>
<dbReference type="Pfam" id="PF01263">
    <property type="entry name" value="Aldose_epim"/>
    <property type="match status" value="1"/>
</dbReference>
<dbReference type="GO" id="GO:0006006">
    <property type="term" value="P:glucose metabolic process"/>
    <property type="evidence" value="ECO:0007669"/>
    <property type="project" value="TreeGrafter"/>
</dbReference>
<dbReference type="GO" id="GO:0033499">
    <property type="term" value="P:galactose catabolic process via UDP-galactose, Leloir pathway"/>
    <property type="evidence" value="ECO:0007669"/>
    <property type="project" value="TreeGrafter"/>
</dbReference>
<evidence type="ECO:0000256" key="5">
    <source>
        <dbReference type="ARBA" id="ARBA00023235"/>
    </source>
</evidence>
<evidence type="ECO:0000256" key="7">
    <source>
        <dbReference type="SAM" id="SignalP"/>
    </source>
</evidence>
<dbReference type="PANTHER" id="PTHR10091">
    <property type="entry name" value="ALDOSE-1-EPIMERASE"/>
    <property type="match status" value="1"/>
</dbReference>
<comment type="caution">
    <text evidence="8">The sequence shown here is derived from an EMBL/GenBank/DDBJ whole genome shotgun (WGS) entry which is preliminary data.</text>
</comment>
<keyword evidence="5 8" id="KW-0413">Isomerase</keyword>
<dbReference type="GO" id="GO:0004034">
    <property type="term" value="F:aldose 1-epimerase activity"/>
    <property type="evidence" value="ECO:0007669"/>
    <property type="project" value="UniProtKB-EC"/>
</dbReference>
<dbReference type="PANTHER" id="PTHR10091:SF0">
    <property type="entry name" value="GALACTOSE MUTAROTASE"/>
    <property type="match status" value="1"/>
</dbReference>
<evidence type="ECO:0000256" key="3">
    <source>
        <dbReference type="ARBA" id="ARBA00011245"/>
    </source>
</evidence>
<comment type="similarity">
    <text evidence="2">Belongs to the aldose epimerase family.</text>
</comment>
<comment type="subunit">
    <text evidence="3">Monomer.</text>
</comment>
<dbReference type="Pfam" id="PF11376">
    <property type="entry name" value="DUF3179"/>
    <property type="match status" value="1"/>
</dbReference>
<name>A0A5C7GL14_9FLAO</name>
<dbReference type="InterPro" id="IPR021516">
    <property type="entry name" value="DUF3179"/>
</dbReference>
<evidence type="ECO:0000313" key="8">
    <source>
        <dbReference type="EMBL" id="TXG38982.1"/>
    </source>
</evidence>
<dbReference type="Gene3D" id="2.70.98.10">
    <property type="match status" value="1"/>
</dbReference>
<keyword evidence="4" id="KW-0106">Calcium</keyword>
<dbReference type="NCBIfam" id="NF008277">
    <property type="entry name" value="PRK11055.1"/>
    <property type="match status" value="1"/>
</dbReference>
<dbReference type="PROSITE" id="PS51257">
    <property type="entry name" value="PROKAR_LIPOPROTEIN"/>
    <property type="match status" value="1"/>
</dbReference>
<dbReference type="GO" id="GO:0030246">
    <property type="term" value="F:carbohydrate binding"/>
    <property type="evidence" value="ECO:0007669"/>
    <property type="project" value="InterPro"/>
</dbReference>
<dbReference type="EC" id="5.1.3.3" evidence="8"/>
<dbReference type="AlphaFoldDB" id="A0A5C7GL14"/>
<protein>
    <submittedName>
        <fullName evidence="8">Galactose-1-epimerase</fullName>
        <ecNumber evidence="8">5.1.3.3</ecNumber>
    </submittedName>
</protein>
<evidence type="ECO:0000256" key="1">
    <source>
        <dbReference type="ARBA" id="ARBA00001913"/>
    </source>
</evidence>
<organism evidence="8 9">
    <name type="scientific">Seonamhaeicola maritimus</name>
    <dbReference type="NCBI Taxonomy" id="2591822"/>
    <lineage>
        <taxon>Bacteria</taxon>
        <taxon>Pseudomonadati</taxon>
        <taxon>Bacteroidota</taxon>
        <taxon>Flavobacteriia</taxon>
        <taxon>Flavobacteriales</taxon>
        <taxon>Flavobacteriaceae</taxon>
    </lineage>
</organism>
<dbReference type="Proteomes" id="UP000321080">
    <property type="component" value="Unassembled WGS sequence"/>
</dbReference>
<dbReference type="OrthoDB" id="9779408at2"/>
<evidence type="ECO:0000313" key="9">
    <source>
        <dbReference type="Proteomes" id="UP000321080"/>
    </source>
</evidence>
<proteinExistence type="inferred from homology"/>
<comment type="cofactor">
    <cofactor evidence="1">
        <name>Ca(2+)</name>
        <dbReference type="ChEBI" id="CHEBI:29108"/>
    </cofactor>
</comment>
<dbReference type="SUPFAM" id="SSF74650">
    <property type="entry name" value="Galactose mutarotase-like"/>
    <property type="match status" value="1"/>
</dbReference>
<feature type="signal peptide" evidence="7">
    <location>
        <begin position="1"/>
        <end position="29"/>
    </location>
</feature>
<dbReference type="InterPro" id="IPR047215">
    <property type="entry name" value="Galactose_mutarotase-like"/>
</dbReference>
<dbReference type="InterPro" id="IPR011013">
    <property type="entry name" value="Gal_mutarotase_sf_dom"/>
</dbReference>
<dbReference type="InterPro" id="IPR014718">
    <property type="entry name" value="GH-type_carb-bd"/>
</dbReference>
<keyword evidence="7" id="KW-0732">Signal</keyword>
<evidence type="ECO:0000256" key="4">
    <source>
        <dbReference type="ARBA" id="ARBA00022837"/>
    </source>
</evidence>
<reference evidence="8 9" key="1">
    <citation type="submission" date="2019-08" db="EMBL/GenBank/DDBJ databases">
        <title>Seonamhaeicola sediminis sp. nov., isolated from marine sediment.</title>
        <authorList>
            <person name="Cao W.R."/>
        </authorList>
    </citation>
    <scope>NUCLEOTIDE SEQUENCE [LARGE SCALE GENOMIC DNA]</scope>
    <source>
        <strain evidence="8 9">1505</strain>
    </source>
</reference>
<gene>
    <name evidence="8" type="ORF">FUA22_03595</name>
</gene>
<dbReference type="EMBL" id="VRKQ01000008">
    <property type="protein sequence ID" value="TXG38982.1"/>
    <property type="molecule type" value="Genomic_DNA"/>
</dbReference>
<keyword evidence="9" id="KW-1185">Reference proteome</keyword>